<dbReference type="AlphaFoldDB" id="A0A388TI30"/>
<dbReference type="Pfam" id="PF05016">
    <property type="entry name" value="ParE_toxin"/>
    <property type="match status" value="1"/>
</dbReference>
<dbReference type="InterPro" id="IPR051803">
    <property type="entry name" value="TA_system_RelE-like_toxin"/>
</dbReference>
<dbReference type="InterPro" id="IPR007712">
    <property type="entry name" value="RelE/ParE_toxin"/>
</dbReference>
<gene>
    <name evidence="3" type="primary">parE</name>
    <name evidence="3" type="ORF">NO2_0596</name>
</gene>
<reference evidence="3 4" key="1">
    <citation type="journal article" date="2019" name="ISME J.">
        <title>Genome analyses of uncultured TG2/ZB3 bacteria in 'Margulisbacteria' specifically attached to ectosymbiotic spirochetes of protists in the termite gut.</title>
        <authorList>
            <person name="Utami Y.D."/>
            <person name="Kuwahara H."/>
            <person name="Igai K."/>
            <person name="Murakami T."/>
            <person name="Sugaya K."/>
            <person name="Morikawa T."/>
            <person name="Nagura Y."/>
            <person name="Yuki M."/>
            <person name="Deevong P."/>
            <person name="Inoue T."/>
            <person name="Kihara K."/>
            <person name="Lo N."/>
            <person name="Yamada A."/>
            <person name="Ohkuma M."/>
            <person name="Hongoh Y."/>
        </authorList>
    </citation>
    <scope>NUCLEOTIDE SEQUENCE [LARGE SCALE GENOMIC DNA]</scope>
    <source>
        <strain evidence="3">NkOx7-02</strain>
    </source>
</reference>
<dbReference type="Gene3D" id="3.30.2310.20">
    <property type="entry name" value="RelE-like"/>
    <property type="match status" value="1"/>
</dbReference>
<dbReference type="PANTHER" id="PTHR33755">
    <property type="entry name" value="TOXIN PARE1-RELATED"/>
    <property type="match status" value="1"/>
</dbReference>
<comment type="caution">
    <text evidence="3">The sequence shown here is derived from an EMBL/GenBank/DDBJ whole genome shotgun (WGS) entry which is preliminary data.</text>
</comment>
<evidence type="ECO:0000256" key="2">
    <source>
        <dbReference type="ARBA" id="ARBA00022649"/>
    </source>
</evidence>
<evidence type="ECO:0000256" key="1">
    <source>
        <dbReference type="ARBA" id="ARBA00006226"/>
    </source>
</evidence>
<evidence type="ECO:0000313" key="3">
    <source>
        <dbReference type="EMBL" id="GBR75976.1"/>
    </source>
</evidence>
<keyword evidence="2" id="KW-1277">Toxin-antitoxin system</keyword>
<name>A0A388TI30_9BACT</name>
<organism evidence="3 4">
    <name type="scientific">Candidatus Termititenax persephonae</name>
    <dbReference type="NCBI Taxonomy" id="2218525"/>
    <lineage>
        <taxon>Bacteria</taxon>
        <taxon>Bacillati</taxon>
        <taxon>Candidatus Margulisiibacteriota</taxon>
        <taxon>Candidatus Termititenacia</taxon>
        <taxon>Candidatus Termititenacales</taxon>
        <taxon>Candidatus Termititenacaceae</taxon>
        <taxon>Candidatus Termititenax</taxon>
    </lineage>
</organism>
<protein>
    <submittedName>
        <fullName evidence="3">Toxin ParE</fullName>
    </submittedName>
</protein>
<comment type="similarity">
    <text evidence="1">Belongs to the RelE toxin family.</text>
</comment>
<accession>A0A388TI30</accession>
<dbReference type="InterPro" id="IPR035093">
    <property type="entry name" value="RelE/ParE_toxin_dom_sf"/>
</dbReference>
<proteinExistence type="inferred from homology"/>
<dbReference type="Proteomes" id="UP000275925">
    <property type="component" value="Unassembled WGS sequence"/>
</dbReference>
<evidence type="ECO:0000313" key="4">
    <source>
        <dbReference type="Proteomes" id="UP000275925"/>
    </source>
</evidence>
<dbReference type="EMBL" id="BGZO01000012">
    <property type="protein sequence ID" value="GBR75976.1"/>
    <property type="molecule type" value="Genomic_DNA"/>
</dbReference>
<keyword evidence="4" id="KW-1185">Reference proteome</keyword>
<sequence>MPERLRVKWTAPARVDLFEIIDYLAQDERAAAVNVLHKLETAAHKLAVFPQWGRVVPELAKYGYLLYREIVSAPWRIIYKVARKTVFVLSVLDSRRNIEDIILKKIVLQPPI</sequence>